<accession>A0ABW2CGD3</accession>
<comment type="caution">
    <text evidence="4">The sequence shown here is derived from an EMBL/GenBank/DDBJ whole genome shotgun (WGS) entry which is preliminary data.</text>
</comment>
<name>A0ABW2CGD3_9ACTN</name>
<evidence type="ECO:0000259" key="3">
    <source>
        <dbReference type="Pfam" id="PF01035"/>
    </source>
</evidence>
<protein>
    <submittedName>
        <fullName evidence="4">MGMT family protein</fullName>
        <ecNumber evidence="4">2.1.1.63</ecNumber>
    </submittedName>
</protein>
<reference evidence="5" key="1">
    <citation type="journal article" date="2019" name="Int. J. Syst. Evol. Microbiol.">
        <title>The Global Catalogue of Microorganisms (GCM) 10K type strain sequencing project: providing services to taxonomists for standard genome sequencing and annotation.</title>
        <authorList>
            <consortium name="The Broad Institute Genomics Platform"/>
            <consortium name="The Broad Institute Genome Sequencing Center for Infectious Disease"/>
            <person name="Wu L."/>
            <person name="Ma J."/>
        </authorList>
    </citation>
    <scope>NUCLEOTIDE SEQUENCE [LARGE SCALE GENOMIC DNA]</scope>
    <source>
        <strain evidence="5">JCM 3369</strain>
    </source>
</reference>
<dbReference type="InterPro" id="IPR014048">
    <property type="entry name" value="MethylDNA_cys_MeTrfase_DNA-bd"/>
</dbReference>
<keyword evidence="4" id="KW-0808">Transferase</keyword>
<keyword evidence="5" id="KW-1185">Reference proteome</keyword>
<keyword evidence="1" id="KW-0227">DNA damage</keyword>
<dbReference type="InterPro" id="IPR036217">
    <property type="entry name" value="MethylDNA_cys_MeTrfase_DNAb"/>
</dbReference>
<dbReference type="Proteomes" id="UP001596380">
    <property type="component" value="Unassembled WGS sequence"/>
</dbReference>
<sequence length="638" mass="70933">MSFAEHIAPIFRAAMEALREAGRPLQPEEVRATVAARLTIDPEHEKPNTHGQIRWHSQLDFRTGEAASIGWMTKRNGWAITQAGIRALEDFPGDEFYRELGRQYRARRQANETRTYTDPRWKQVREALARVKPGTWTTYGDLAELVGMAAQSVGGFMAESGAPGAHRVLQANGKISPGFRWPDPERADDPQAVLQQEGLKFDNAGRADQAKRITVDKFRKMFPDAKAPTSPSETQDDSNGLPAPFDQFQQNISYARQLIQGGQNLEHLKVGAFDVTDLYRAAWSQAVAAIDHWVTREIVDRGVVLALRPGVPRPAKFDKLTMPVAVFEKIHHYSAPLAEVFRAHLEQEFEFKTFQSPEKIQEGFAHVSEVKLWVKVAEILTGQDPSSPVTSDEVRARMREIARRRNNIAHTADHNPDQPEQKLPITASEAEQTIDWLESIALAIQQALGDPPPPTIDYDSAPTDAGTLGPAPEPVSERLDDTSHAKRGWDEESLLQVIKRHCPDKVAHALLKVYRHAERHAAFRGYHYGEGAYPSVTARFSVGTDEAAAWSIYVGVTKALLSINFGELRDHGVSAQALSQFAKILSRLPGWTDVPRRLKKANYAARVSIQSDTLAEPKTASVIIEAFNALLTAASDKP</sequence>
<dbReference type="EC" id="2.1.1.63" evidence="4"/>
<evidence type="ECO:0000313" key="5">
    <source>
        <dbReference type="Proteomes" id="UP001596380"/>
    </source>
</evidence>
<dbReference type="SUPFAM" id="SSF46767">
    <property type="entry name" value="Methylated DNA-protein cysteine methyltransferase, C-terminal domain"/>
    <property type="match status" value="1"/>
</dbReference>
<feature type="domain" description="Methylated-DNA-[protein]-cysteine S-methyltransferase DNA binding" evidence="3">
    <location>
        <begin position="122"/>
        <end position="198"/>
    </location>
</feature>
<dbReference type="RefSeq" id="WP_160820786.1">
    <property type="nucleotide sequence ID" value="NZ_JBHSXE010000001.1"/>
</dbReference>
<dbReference type="EMBL" id="JBHSXS010000005">
    <property type="protein sequence ID" value="MFC6880642.1"/>
    <property type="molecule type" value="Genomic_DNA"/>
</dbReference>
<keyword evidence="4" id="KW-0489">Methyltransferase</keyword>
<organism evidence="4 5">
    <name type="scientific">Actinomadura yumaensis</name>
    <dbReference type="NCBI Taxonomy" id="111807"/>
    <lineage>
        <taxon>Bacteria</taxon>
        <taxon>Bacillati</taxon>
        <taxon>Actinomycetota</taxon>
        <taxon>Actinomycetes</taxon>
        <taxon>Streptosporangiales</taxon>
        <taxon>Thermomonosporaceae</taxon>
        <taxon>Actinomadura</taxon>
    </lineage>
</organism>
<proteinExistence type="predicted"/>
<feature type="compositionally biased region" description="Basic and acidic residues" evidence="2">
    <location>
        <begin position="475"/>
        <end position="484"/>
    </location>
</feature>
<evidence type="ECO:0000256" key="1">
    <source>
        <dbReference type="ARBA" id="ARBA00022763"/>
    </source>
</evidence>
<dbReference type="GO" id="GO:0003908">
    <property type="term" value="F:methylated-DNA-[protein]-cysteine S-methyltransferase activity"/>
    <property type="evidence" value="ECO:0007669"/>
    <property type="project" value="UniProtKB-EC"/>
</dbReference>
<feature type="region of interest" description="Disordered" evidence="2">
    <location>
        <begin position="222"/>
        <end position="243"/>
    </location>
</feature>
<evidence type="ECO:0000256" key="2">
    <source>
        <dbReference type="SAM" id="MobiDB-lite"/>
    </source>
</evidence>
<gene>
    <name evidence="4" type="ORF">ACFQKB_12805</name>
</gene>
<evidence type="ECO:0000313" key="4">
    <source>
        <dbReference type="EMBL" id="MFC6880642.1"/>
    </source>
</evidence>
<dbReference type="Gene3D" id="1.10.10.10">
    <property type="entry name" value="Winged helix-like DNA-binding domain superfamily/Winged helix DNA-binding domain"/>
    <property type="match status" value="1"/>
</dbReference>
<dbReference type="Pfam" id="PF01035">
    <property type="entry name" value="DNA_binding_1"/>
    <property type="match status" value="1"/>
</dbReference>
<feature type="region of interest" description="Disordered" evidence="2">
    <location>
        <begin position="450"/>
        <end position="484"/>
    </location>
</feature>
<dbReference type="InterPro" id="IPR036388">
    <property type="entry name" value="WH-like_DNA-bd_sf"/>
</dbReference>
<dbReference type="GO" id="GO:0032259">
    <property type="term" value="P:methylation"/>
    <property type="evidence" value="ECO:0007669"/>
    <property type="project" value="UniProtKB-KW"/>
</dbReference>